<protein>
    <submittedName>
        <fullName evidence="1">Uncharacterized protein</fullName>
    </submittedName>
</protein>
<proteinExistence type="predicted"/>
<name>A0A0D0D186_9AGAM</name>
<accession>A0A0D0D186</accession>
<gene>
    <name evidence="1" type="ORF">PAXRUDRAFT_836224</name>
</gene>
<dbReference type="InParanoid" id="A0A0D0D186"/>
<dbReference type="AlphaFoldDB" id="A0A0D0D186"/>
<dbReference type="EMBL" id="KN829581">
    <property type="protein sequence ID" value="KIK73609.1"/>
    <property type="molecule type" value="Genomic_DNA"/>
</dbReference>
<dbReference type="Proteomes" id="UP000054538">
    <property type="component" value="Unassembled WGS sequence"/>
</dbReference>
<organism evidence="1 2">
    <name type="scientific">Paxillus rubicundulus Ve08.2h10</name>
    <dbReference type="NCBI Taxonomy" id="930991"/>
    <lineage>
        <taxon>Eukaryota</taxon>
        <taxon>Fungi</taxon>
        <taxon>Dikarya</taxon>
        <taxon>Basidiomycota</taxon>
        <taxon>Agaricomycotina</taxon>
        <taxon>Agaricomycetes</taxon>
        <taxon>Agaricomycetidae</taxon>
        <taxon>Boletales</taxon>
        <taxon>Paxilineae</taxon>
        <taxon>Paxillaceae</taxon>
        <taxon>Paxillus</taxon>
    </lineage>
</organism>
<reference evidence="1 2" key="1">
    <citation type="submission" date="2014-04" db="EMBL/GenBank/DDBJ databases">
        <authorList>
            <consortium name="DOE Joint Genome Institute"/>
            <person name="Kuo A."/>
            <person name="Kohler A."/>
            <person name="Jargeat P."/>
            <person name="Nagy L.G."/>
            <person name="Floudas D."/>
            <person name="Copeland A."/>
            <person name="Barry K.W."/>
            <person name="Cichocki N."/>
            <person name="Veneault-Fourrey C."/>
            <person name="LaButti K."/>
            <person name="Lindquist E.A."/>
            <person name="Lipzen A."/>
            <person name="Lundell T."/>
            <person name="Morin E."/>
            <person name="Murat C."/>
            <person name="Sun H."/>
            <person name="Tunlid A."/>
            <person name="Henrissat B."/>
            <person name="Grigoriev I.V."/>
            <person name="Hibbett D.S."/>
            <person name="Martin F."/>
            <person name="Nordberg H.P."/>
            <person name="Cantor M.N."/>
            <person name="Hua S.X."/>
        </authorList>
    </citation>
    <scope>NUCLEOTIDE SEQUENCE [LARGE SCALE GENOMIC DNA]</scope>
    <source>
        <strain evidence="1 2">Ve08.2h10</strain>
    </source>
</reference>
<evidence type="ECO:0000313" key="2">
    <source>
        <dbReference type="Proteomes" id="UP000054538"/>
    </source>
</evidence>
<dbReference type="HOGENOM" id="CLU_2961496_0_0_1"/>
<keyword evidence="2" id="KW-1185">Reference proteome</keyword>
<sequence length="71" mass="8355">MYRWVEDIQVCRKQKQQKHAGEIKIARVGIWKCTGAAENLQAGRDKPFQVRVSYFKVISWISSTGGHFWWD</sequence>
<evidence type="ECO:0000313" key="1">
    <source>
        <dbReference type="EMBL" id="KIK73609.1"/>
    </source>
</evidence>
<reference evidence="2" key="2">
    <citation type="submission" date="2015-01" db="EMBL/GenBank/DDBJ databases">
        <title>Evolutionary Origins and Diversification of the Mycorrhizal Mutualists.</title>
        <authorList>
            <consortium name="DOE Joint Genome Institute"/>
            <consortium name="Mycorrhizal Genomics Consortium"/>
            <person name="Kohler A."/>
            <person name="Kuo A."/>
            <person name="Nagy L.G."/>
            <person name="Floudas D."/>
            <person name="Copeland A."/>
            <person name="Barry K.W."/>
            <person name="Cichocki N."/>
            <person name="Veneault-Fourrey C."/>
            <person name="LaButti K."/>
            <person name="Lindquist E.A."/>
            <person name="Lipzen A."/>
            <person name="Lundell T."/>
            <person name="Morin E."/>
            <person name="Murat C."/>
            <person name="Riley R."/>
            <person name="Ohm R."/>
            <person name="Sun H."/>
            <person name="Tunlid A."/>
            <person name="Henrissat B."/>
            <person name="Grigoriev I.V."/>
            <person name="Hibbett D.S."/>
            <person name="Martin F."/>
        </authorList>
    </citation>
    <scope>NUCLEOTIDE SEQUENCE [LARGE SCALE GENOMIC DNA]</scope>
    <source>
        <strain evidence="2">Ve08.2h10</strain>
    </source>
</reference>